<dbReference type="EMBL" id="JBBPBM010000120">
    <property type="protein sequence ID" value="KAK8506058.1"/>
    <property type="molecule type" value="Genomic_DNA"/>
</dbReference>
<evidence type="ECO:0000313" key="1">
    <source>
        <dbReference type="EMBL" id="KAK8506058.1"/>
    </source>
</evidence>
<name>A0ABR2BFU8_9ROSI</name>
<comment type="caution">
    <text evidence="1">The sequence shown here is derived from an EMBL/GenBank/DDBJ whole genome shotgun (WGS) entry which is preliminary data.</text>
</comment>
<keyword evidence="2" id="KW-1185">Reference proteome</keyword>
<dbReference type="PANTHER" id="PTHR31422">
    <property type="entry name" value="BNAANNG28530D PROTEIN"/>
    <property type="match status" value="1"/>
</dbReference>
<dbReference type="PANTHER" id="PTHR31422:SF44">
    <property type="entry name" value="GTD-BINDING DOMAIN-CONTAINING PROTEIN"/>
    <property type="match status" value="1"/>
</dbReference>
<protein>
    <submittedName>
        <fullName evidence="1">Uncharacterized protein</fullName>
    </submittedName>
</protein>
<reference evidence="1 2" key="1">
    <citation type="journal article" date="2024" name="G3 (Bethesda)">
        <title>Genome assembly of Hibiscus sabdariffa L. provides insights into metabolisms of medicinal natural products.</title>
        <authorList>
            <person name="Kim T."/>
        </authorList>
    </citation>
    <scope>NUCLEOTIDE SEQUENCE [LARGE SCALE GENOMIC DNA]</scope>
    <source>
        <strain evidence="1">TK-2024</strain>
        <tissue evidence="1">Old leaves</tissue>
    </source>
</reference>
<gene>
    <name evidence="1" type="ORF">V6N12_074116</name>
</gene>
<dbReference type="InterPro" id="IPR007656">
    <property type="entry name" value="GTD-bd"/>
</dbReference>
<dbReference type="Proteomes" id="UP001472677">
    <property type="component" value="Unassembled WGS sequence"/>
</dbReference>
<accession>A0ABR2BFU8</accession>
<sequence length="613" mass="68133">MVSSAISSWTLTGLVRSFLDLTLAYFLLCGSTLGYFPWKFCHVFGIHLPCPCSGFFGYKNSNLCWHNLFIQWPRRKINSVQNLALSRFPFNSVSFNDGELNSNDVKFGIGVIGLEGEACSTSLSGLKLQTMVDEDGGCDANGKRTMIQKQKSGTRRRKRTAFGNGKSTPVLLSGNFPSSAVAGVSCSSYIIGGETRPEIKDNFGPVSEIEDSFPDDKNTQTGTDIGETIWHGFELSSGEEKCSTFMEKSTCNDANEKLGFIGDEVDRIRMLEQALEEEKTKHAAIYLELEKERAAAASAADLAMAMIMRLQEDKASIEMEARQYQRMMEEEFAYDDEEMNILKEILVRRDKENHLLERELKAFREMNNLGDELEECDFSYTLSNGGQQPSIPLGLDEDPQLMMKQAGKSGSTAKKEVGAVDHDDIPCQAIATKTVQGIEKTSSTGEELKRTAEFGQPLDCNPQYPTSDVEPAIYDVHVVDDKVDIPKEDSTKESKLPSGSTLDHKTSLHNSVRTSSGVSNEMLAIGAEIEGLRQRLRIVQEEKVKLTFPSDQRKRIDTHLKLIEELVNQLREFQQLKEPVRQASLPPLSSSSSKAGSNRRRCRSVSDEIGDSA</sequence>
<dbReference type="PROSITE" id="PS51775">
    <property type="entry name" value="GTD_BINDING"/>
    <property type="match status" value="1"/>
</dbReference>
<proteinExistence type="predicted"/>
<organism evidence="1 2">
    <name type="scientific">Hibiscus sabdariffa</name>
    <name type="common">roselle</name>
    <dbReference type="NCBI Taxonomy" id="183260"/>
    <lineage>
        <taxon>Eukaryota</taxon>
        <taxon>Viridiplantae</taxon>
        <taxon>Streptophyta</taxon>
        <taxon>Embryophyta</taxon>
        <taxon>Tracheophyta</taxon>
        <taxon>Spermatophyta</taxon>
        <taxon>Magnoliopsida</taxon>
        <taxon>eudicotyledons</taxon>
        <taxon>Gunneridae</taxon>
        <taxon>Pentapetalae</taxon>
        <taxon>rosids</taxon>
        <taxon>malvids</taxon>
        <taxon>Malvales</taxon>
        <taxon>Malvaceae</taxon>
        <taxon>Malvoideae</taxon>
        <taxon>Hibiscus</taxon>
    </lineage>
</organism>
<evidence type="ECO:0000313" key="2">
    <source>
        <dbReference type="Proteomes" id="UP001472677"/>
    </source>
</evidence>
<dbReference type="Pfam" id="PF04576">
    <property type="entry name" value="Zein-binding"/>
    <property type="match status" value="1"/>
</dbReference>